<dbReference type="Proteomes" id="UP000287401">
    <property type="component" value="Unassembled WGS sequence"/>
</dbReference>
<dbReference type="InterPro" id="IPR052516">
    <property type="entry name" value="N-heterocyclic_Hydroxylase"/>
</dbReference>
<organism evidence="2 3">
    <name type="scientific">Sphingobium yanoikuyae</name>
    <name type="common">Sphingomonas yanoikuyae</name>
    <dbReference type="NCBI Taxonomy" id="13690"/>
    <lineage>
        <taxon>Bacteria</taxon>
        <taxon>Pseudomonadati</taxon>
        <taxon>Pseudomonadota</taxon>
        <taxon>Alphaproteobacteria</taxon>
        <taxon>Sphingomonadales</taxon>
        <taxon>Sphingomonadaceae</taxon>
        <taxon>Sphingobium</taxon>
    </lineage>
</organism>
<feature type="domain" description="Aldehyde oxidase/xanthine dehydrogenase second molybdopterin binding" evidence="1">
    <location>
        <begin position="16"/>
        <end position="258"/>
    </location>
</feature>
<dbReference type="RefSeq" id="WP_081260921.1">
    <property type="nucleotide sequence ID" value="NZ_JARQWY010000050.1"/>
</dbReference>
<sequence length="317" mass="33042">MPVSRSFTSGSLVGSASPSTASAKFRANGRLEVACATSDIGTGSYTVMTLVAADTLGLPPEQITAKLGDSDLPTAPVEGGSWGAASSGSAMQLACQAVGKKLLKAAGKIAGEPLGDAKINDVLFEDGCLVLKDTPTVRVPFGDAMRAADLAAIEEEATAAPRFGDMWKGLHKSKNTHSAIFAEVKVDEELGVVPVTRIVDAVAAGRIINPKTARSQILGGVVMGMGMALHEETFSDHRLGRWMNHNFGEYHVPVHADIHDIEVIFVDEPDPEVTPLGVKGLGEIGIVGTAAAIANAIYHATGKRVRSLPITIDKILG</sequence>
<dbReference type="PANTHER" id="PTHR47495:SF2">
    <property type="entry name" value="ALDEHYDE DEHYDROGENASE"/>
    <property type="match status" value="1"/>
</dbReference>
<reference evidence="2 3" key="1">
    <citation type="submission" date="2018-07" db="EMBL/GenBank/DDBJ databases">
        <title>Genomic and Epidemiologic Investigation of an Indolent Hospital Outbreak.</title>
        <authorList>
            <person name="Johnson R.C."/>
            <person name="Deming C."/>
            <person name="Conlan S."/>
            <person name="Zellmer C.J."/>
            <person name="Michelin A.V."/>
            <person name="Lee-Lin S."/>
            <person name="Thomas P.J."/>
            <person name="Park M."/>
            <person name="Weingarten R.A."/>
            <person name="Less J."/>
            <person name="Dekker J.P."/>
            <person name="Frank K.M."/>
            <person name="Musser K.A."/>
            <person name="Mcquiston J.R."/>
            <person name="Henderson D.K."/>
            <person name="Lau A.F."/>
            <person name="Palmore T.N."/>
            <person name="Segre J.A."/>
        </authorList>
    </citation>
    <scope>NUCLEOTIDE SEQUENCE [LARGE SCALE GENOMIC DNA]</scope>
    <source>
        <strain evidence="2 3">SK-NIH.Env6_1116</strain>
    </source>
</reference>
<dbReference type="OrthoDB" id="8428274at2"/>
<dbReference type="EMBL" id="QRAL01000034">
    <property type="protein sequence ID" value="RSU52445.1"/>
    <property type="molecule type" value="Genomic_DNA"/>
</dbReference>
<name>A0A430BLB4_SPHYA</name>
<evidence type="ECO:0000313" key="2">
    <source>
        <dbReference type="EMBL" id="RSU52445.1"/>
    </source>
</evidence>
<accession>A0A430BLB4</accession>
<evidence type="ECO:0000259" key="1">
    <source>
        <dbReference type="Pfam" id="PF20256"/>
    </source>
</evidence>
<dbReference type="InterPro" id="IPR037165">
    <property type="entry name" value="AldOxase/xan_DH_Mopterin-bd_sf"/>
</dbReference>
<dbReference type="AlphaFoldDB" id="A0A430BLB4"/>
<dbReference type="InterPro" id="IPR046867">
    <property type="entry name" value="AldOxase/xan_DH_MoCoBD2"/>
</dbReference>
<dbReference type="Gene3D" id="3.30.365.10">
    <property type="entry name" value="Aldehyde oxidase/xanthine dehydrogenase, molybdopterin binding domain"/>
    <property type="match status" value="2"/>
</dbReference>
<dbReference type="SUPFAM" id="SSF56003">
    <property type="entry name" value="Molybdenum cofactor-binding domain"/>
    <property type="match status" value="1"/>
</dbReference>
<evidence type="ECO:0000313" key="3">
    <source>
        <dbReference type="Proteomes" id="UP000287401"/>
    </source>
</evidence>
<dbReference type="PANTHER" id="PTHR47495">
    <property type="entry name" value="ALDEHYDE DEHYDROGENASE"/>
    <property type="match status" value="1"/>
</dbReference>
<dbReference type="GO" id="GO:0016491">
    <property type="term" value="F:oxidoreductase activity"/>
    <property type="evidence" value="ECO:0007669"/>
    <property type="project" value="InterPro"/>
</dbReference>
<gene>
    <name evidence="2" type="ORF">DAH51_21395</name>
</gene>
<dbReference type="Pfam" id="PF20256">
    <property type="entry name" value="MoCoBD_2"/>
    <property type="match status" value="1"/>
</dbReference>
<proteinExistence type="predicted"/>
<protein>
    <submittedName>
        <fullName evidence="2">Xanthine dehydrogenase family protein molybdopterin-binding subunit</fullName>
    </submittedName>
</protein>
<comment type="caution">
    <text evidence="2">The sequence shown here is derived from an EMBL/GenBank/DDBJ whole genome shotgun (WGS) entry which is preliminary data.</text>
</comment>